<feature type="transmembrane region" description="Helical" evidence="1">
    <location>
        <begin position="55"/>
        <end position="77"/>
    </location>
</feature>
<dbReference type="RefSeq" id="WP_283203886.1">
    <property type="nucleotide sequence ID" value="NZ_JASGCB010000014.1"/>
</dbReference>
<organism evidence="2 3">
    <name type="scientific">Alicyclobacillus sendaiensis PA2</name>
    <dbReference type="NCBI Taxonomy" id="3029425"/>
    <lineage>
        <taxon>Bacteria</taxon>
        <taxon>Bacillati</taxon>
        <taxon>Bacillota</taxon>
        <taxon>Bacilli</taxon>
        <taxon>Bacillales</taxon>
        <taxon>Alicyclobacillaceae</taxon>
        <taxon>Alicyclobacillus</taxon>
    </lineage>
</organism>
<keyword evidence="1" id="KW-0472">Membrane</keyword>
<evidence type="ECO:0000256" key="1">
    <source>
        <dbReference type="SAM" id="Phobius"/>
    </source>
</evidence>
<keyword evidence="1" id="KW-1133">Transmembrane helix</keyword>
<proteinExistence type="predicted"/>
<evidence type="ECO:0000313" key="3">
    <source>
        <dbReference type="Proteomes" id="UP001529245"/>
    </source>
</evidence>
<dbReference type="Proteomes" id="UP001529245">
    <property type="component" value="Unassembled WGS sequence"/>
</dbReference>
<comment type="caution">
    <text evidence="2">The sequence shown here is derived from an EMBL/GenBank/DDBJ whole genome shotgun (WGS) entry which is preliminary data.</text>
</comment>
<reference evidence="2 3" key="1">
    <citation type="submission" date="2023-04" db="EMBL/GenBank/DDBJ databases">
        <title>A. sendaiensis sub sp. chiapanensis a novel subspecie with specific adaptation in bacterial cell wall isolated from an active volcano.</title>
        <authorList>
            <person name="Alvarez Gutierrez P.E."/>
            <person name="Ortiz Cortes L.Y."/>
        </authorList>
    </citation>
    <scope>NUCLEOTIDE SEQUENCE [LARGE SCALE GENOMIC DNA]</scope>
    <source>
        <strain evidence="2 3">PA2</strain>
    </source>
</reference>
<evidence type="ECO:0000313" key="2">
    <source>
        <dbReference type="EMBL" id="MDI9260419.1"/>
    </source>
</evidence>
<gene>
    <name evidence="2" type="ORF">QID03_09465</name>
</gene>
<feature type="transmembrane region" description="Helical" evidence="1">
    <location>
        <begin position="21"/>
        <end position="43"/>
    </location>
</feature>
<protein>
    <submittedName>
        <fullName evidence="2">Uncharacterized protein</fullName>
    </submittedName>
</protein>
<name>A0ABT6Y0J4_ALISE</name>
<keyword evidence="1" id="KW-0812">Transmembrane</keyword>
<sequence>MGFRVSHFDLARRTLGLAAVMALYVPLWGVLEALWMSYVYAYLDLALLRRPHPSWPGLVLGGAWFGGLHAAVQMLAYHVPWDRAWPDVAIGLLFCITQSITKWSGNGWGAAPFWTVSNF</sequence>
<keyword evidence="3" id="KW-1185">Reference proteome</keyword>
<dbReference type="EMBL" id="JASGCB010000014">
    <property type="protein sequence ID" value="MDI9260419.1"/>
    <property type="molecule type" value="Genomic_DNA"/>
</dbReference>
<accession>A0ABT6Y0J4</accession>